<keyword evidence="2" id="KW-1185">Reference proteome</keyword>
<dbReference type="Proteomes" id="UP001586593">
    <property type="component" value="Unassembled WGS sequence"/>
</dbReference>
<gene>
    <name evidence="1" type="ORF">VTK73DRAFT_10207</name>
</gene>
<protein>
    <submittedName>
        <fullName evidence="1">Uncharacterized protein</fullName>
    </submittedName>
</protein>
<sequence length="204" mass="22277">MLASDNLSFYDPGVIEVGPTVPIESDPVAYTVDQTKGLQLGVSVGYGGASLDAEVSRERAERNIPRTDCRLLEGYPRYVQRNEGPPDGAHWTFCENVKARSGLPRVVRTAVLLERRPGDELGRFAATVATQGHVSIWADLGEKLRKFVGLAVRDDPLILDPAPRPGVAHGATVLFGTKDWGDRENPFDKNKLAEVDLDKAVFIP</sequence>
<evidence type="ECO:0000313" key="2">
    <source>
        <dbReference type="Proteomes" id="UP001586593"/>
    </source>
</evidence>
<name>A0ABR3VXZ1_9PEZI</name>
<dbReference type="EMBL" id="JAZHXJ010000940">
    <property type="protein sequence ID" value="KAL1848126.1"/>
    <property type="molecule type" value="Genomic_DNA"/>
</dbReference>
<accession>A0ABR3VXZ1</accession>
<reference evidence="1 2" key="1">
    <citation type="journal article" date="2024" name="Commun. Biol.">
        <title>Comparative genomic analysis of thermophilic fungi reveals convergent evolutionary adaptations and gene losses.</title>
        <authorList>
            <person name="Steindorff A.S."/>
            <person name="Aguilar-Pontes M.V."/>
            <person name="Robinson A.J."/>
            <person name="Andreopoulos B."/>
            <person name="LaButti K."/>
            <person name="Kuo A."/>
            <person name="Mondo S."/>
            <person name="Riley R."/>
            <person name="Otillar R."/>
            <person name="Haridas S."/>
            <person name="Lipzen A."/>
            <person name="Grimwood J."/>
            <person name="Schmutz J."/>
            <person name="Clum A."/>
            <person name="Reid I.D."/>
            <person name="Moisan M.C."/>
            <person name="Butler G."/>
            <person name="Nguyen T.T.M."/>
            <person name="Dewar K."/>
            <person name="Conant G."/>
            <person name="Drula E."/>
            <person name="Henrissat B."/>
            <person name="Hansel C."/>
            <person name="Singer S."/>
            <person name="Hutchinson M.I."/>
            <person name="de Vries R.P."/>
            <person name="Natvig D.O."/>
            <person name="Powell A.J."/>
            <person name="Tsang A."/>
            <person name="Grigoriev I.V."/>
        </authorList>
    </citation>
    <scope>NUCLEOTIDE SEQUENCE [LARGE SCALE GENOMIC DNA]</scope>
    <source>
        <strain evidence="1 2">ATCC 24622</strain>
    </source>
</reference>
<proteinExistence type="predicted"/>
<comment type="caution">
    <text evidence="1">The sequence shown here is derived from an EMBL/GenBank/DDBJ whole genome shotgun (WGS) entry which is preliminary data.</text>
</comment>
<organism evidence="1 2">
    <name type="scientific">Phialemonium thermophilum</name>
    <dbReference type="NCBI Taxonomy" id="223376"/>
    <lineage>
        <taxon>Eukaryota</taxon>
        <taxon>Fungi</taxon>
        <taxon>Dikarya</taxon>
        <taxon>Ascomycota</taxon>
        <taxon>Pezizomycotina</taxon>
        <taxon>Sordariomycetes</taxon>
        <taxon>Sordariomycetidae</taxon>
        <taxon>Cephalothecales</taxon>
        <taxon>Cephalothecaceae</taxon>
        <taxon>Phialemonium</taxon>
    </lineage>
</organism>
<evidence type="ECO:0000313" key="1">
    <source>
        <dbReference type="EMBL" id="KAL1848126.1"/>
    </source>
</evidence>